<dbReference type="SUPFAM" id="SSF56634">
    <property type="entry name" value="Heme-dependent catalase-like"/>
    <property type="match status" value="1"/>
</dbReference>
<feature type="domain" description="Catalase core" evidence="7">
    <location>
        <begin position="1"/>
        <end position="47"/>
    </location>
</feature>
<dbReference type="PANTHER" id="PTHR11465:SF9">
    <property type="entry name" value="CATALASE"/>
    <property type="match status" value="1"/>
</dbReference>
<comment type="similarity">
    <text evidence="1">Belongs to the catalase family.</text>
</comment>
<keyword evidence="3" id="KW-0349">Heme</keyword>
<accession>A0A563VQX2</accession>
<dbReference type="GO" id="GO:0042744">
    <property type="term" value="P:hydrogen peroxide catabolic process"/>
    <property type="evidence" value="ECO:0007669"/>
    <property type="project" value="TreeGrafter"/>
</dbReference>
<proteinExistence type="inferred from homology"/>
<evidence type="ECO:0000256" key="1">
    <source>
        <dbReference type="ARBA" id="ARBA00005329"/>
    </source>
</evidence>
<dbReference type="GO" id="GO:0046872">
    <property type="term" value="F:metal ion binding"/>
    <property type="evidence" value="ECO:0007669"/>
    <property type="project" value="UniProtKB-KW"/>
</dbReference>
<evidence type="ECO:0000259" key="7">
    <source>
        <dbReference type="Pfam" id="PF00199"/>
    </source>
</evidence>
<organism evidence="8 9">
    <name type="scientific">Hyella patelloides LEGE 07179</name>
    <dbReference type="NCBI Taxonomy" id="945734"/>
    <lineage>
        <taxon>Bacteria</taxon>
        <taxon>Bacillati</taxon>
        <taxon>Cyanobacteriota</taxon>
        <taxon>Cyanophyceae</taxon>
        <taxon>Pleurocapsales</taxon>
        <taxon>Hyellaceae</taxon>
        <taxon>Hyella</taxon>
    </lineage>
</organism>
<name>A0A563VQX2_9CYAN</name>
<dbReference type="InterPro" id="IPR020835">
    <property type="entry name" value="Catalase_sf"/>
</dbReference>
<dbReference type="InterPro" id="IPR011614">
    <property type="entry name" value="Catalase_core"/>
</dbReference>
<evidence type="ECO:0000313" key="8">
    <source>
        <dbReference type="EMBL" id="VEP13823.1"/>
    </source>
</evidence>
<evidence type="ECO:0000256" key="6">
    <source>
        <dbReference type="ARBA" id="ARBA00023004"/>
    </source>
</evidence>
<dbReference type="GO" id="GO:0042542">
    <property type="term" value="P:response to hydrogen peroxide"/>
    <property type="evidence" value="ECO:0007669"/>
    <property type="project" value="TreeGrafter"/>
</dbReference>
<keyword evidence="5" id="KW-0560">Oxidoreductase</keyword>
<evidence type="ECO:0000256" key="4">
    <source>
        <dbReference type="ARBA" id="ARBA00022723"/>
    </source>
</evidence>
<dbReference type="GO" id="GO:0005737">
    <property type="term" value="C:cytoplasm"/>
    <property type="evidence" value="ECO:0007669"/>
    <property type="project" value="TreeGrafter"/>
</dbReference>
<evidence type="ECO:0000313" key="9">
    <source>
        <dbReference type="Proteomes" id="UP000320055"/>
    </source>
</evidence>
<dbReference type="GO" id="GO:0004096">
    <property type="term" value="F:catalase activity"/>
    <property type="evidence" value="ECO:0007669"/>
    <property type="project" value="InterPro"/>
</dbReference>
<dbReference type="InterPro" id="IPR018028">
    <property type="entry name" value="Catalase"/>
</dbReference>
<reference evidence="8 9" key="1">
    <citation type="submission" date="2019-01" db="EMBL/GenBank/DDBJ databases">
        <authorList>
            <person name="Brito A."/>
        </authorList>
    </citation>
    <scope>NUCLEOTIDE SEQUENCE [LARGE SCALE GENOMIC DNA]</scope>
    <source>
        <strain evidence="8">1</strain>
    </source>
</reference>
<keyword evidence="4" id="KW-0479">Metal-binding</keyword>
<evidence type="ECO:0000256" key="3">
    <source>
        <dbReference type="ARBA" id="ARBA00022617"/>
    </source>
</evidence>
<dbReference type="GO" id="GO:0020037">
    <property type="term" value="F:heme binding"/>
    <property type="evidence" value="ECO:0007669"/>
    <property type="project" value="InterPro"/>
</dbReference>
<keyword evidence="6" id="KW-0408">Iron</keyword>
<dbReference type="Proteomes" id="UP000320055">
    <property type="component" value="Unassembled WGS sequence"/>
</dbReference>
<dbReference type="EMBL" id="CAACVJ010000136">
    <property type="protein sequence ID" value="VEP13823.1"/>
    <property type="molecule type" value="Genomic_DNA"/>
</dbReference>
<dbReference type="PANTHER" id="PTHR11465">
    <property type="entry name" value="CATALASE"/>
    <property type="match status" value="1"/>
</dbReference>
<gene>
    <name evidence="8" type="ORF">H1P_2200003</name>
</gene>
<evidence type="ECO:0000256" key="2">
    <source>
        <dbReference type="ARBA" id="ARBA00022559"/>
    </source>
</evidence>
<keyword evidence="9" id="KW-1185">Reference proteome</keyword>
<dbReference type="Pfam" id="PF00199">
    <property type="entry name" value="Catalase"/>
    <property type="match status" value="1"/>
</dbReference>
<evidence type="ECO:0000256" key="5">
    <source>
        <dbReference type="ARBA" id="ARBA00023002"/>
    </source>
</evidence>
<dbReference type="Gene3D" id="2.40.180.10">
    <property type="entry name" value="Catalase core domain"/>
    <property type="match status" value="1"/>
</dbReference>
<sequence length="52" mass="6083">MWWVFWSLTLESIHQVLWLIGDRGAPMGWRHMNGDGGHTFSLINEKTIRSTI</sequence>
<protein>
    <recommendedName>
        <fullName evidence="7">Catalase core domain-containing protein</fullName>
    </recommendedName>
</protein>
<dbReference type="AlphaFoldDB" id="A0A563VQX2"/>
<keyword evidence="2" id="KW-0575">Peroxidase</keyword>